<dbReference type="AlphaFoldDB" id="A0A4R8DU63"/>
<keyword evidence="1" id="KW-1133">Transmembrane helix</keyword>
<feature type="transmembrane region" description="Helical" evidence="1">
    <location>
        <begin position="5"/>
        <end position="25"/>
    </location>
</feature>
<feature type="transmembrane region" description="Helical" evidence="1">
    <location>
        <begin position="45"/>
        <end position="63"/>
    </location>
</feature>
<evidence type="ECO:0000313" key="3">
    <source>
        <dbReference type="Proteomes" id="UP000294498"/>
    </source>
</evidence>
<evidence type="ECO:0000256" key="1">
    <source>
        <dbReference type="SAM" id="Phobius"/>
    </source>
</evidence>
<comment type="caution">
    <text evidence="2">The sequence shown here is derived from an EMBL/GenBank/DDBJ whole genome shotgun (WGS) entry which is preliminary data.</text>
</comment>
<dbReference type="Proteomes" id="UP000294498">
    <property type="component" value="Unassembled WGS sequence"/>
</dbReference>
<feature type="transmembrane region" description="Helical" evidence="1">
    <location>
        <begin position="168"/>
        <end position="190"/>
    </location>
</feature>
<sequence>MQLKLLTFTFWTIVVSIAFTIFLNVHPSQVEHGFDWSVIRSTMEVLSGFMHLFCPMVIGYILWLFKEKRWIIWCSYAYPLFLILGILINIEWTRITGSWNLFGVAEGQMIRDIPMLLCSLAWLQVKNKVIAPVFRWLTGALWMAYILNSLFNIYYAMHHIPQYATRQIPLLFYTSVGLRVVVQLPLLFLITRTQQWITDNHLLEKEISQIG</sequence>
<dbReference type="EMBL" id="SODV01000001">
    <property type="protein sequence ID" value="TDX01890.1"/>
    <property type="molecule type" value="Genomic_DNA"/>
</dbReference>
<gene>
    <name evidence="2" type="ORF">EDB95_2934</name>
</gene>
<evidence type="ECO:0000313" key="2">
    <source>
        <dbReference type="EMBL" id="TDX01890.1"/>
    </source>
</evidence>
<keyword evidence="1" id="KW-0812">Transmembrane</keyword>
<keyword evidence="3" id="KW-1185">Reference proteome</keyword>
<proteinExistence type="predicted"/>
<name>A0A4R8DU63_9BACT</name>
<feature type="transmembrane region" description="Helical" evidence="1">
    <location>
        <begin position="133"/>
        <end position="156"/>
    </location>
</feature>
<feature type="transmembrane region" description="Helical" evidence="1">
    <location>
        <begin position="70"/>
        <end position="90"/>
    </location>
</feature>
<keyword evidence="1" id="KW-0472">Membrane</keyword>
<organism evidence="2 3">
    <name type="scientific">Dinghuibacter silviterrae</name>
    <dbReference type="NCBI Taxonomy" id="1539049"/>
    <lineage>
        <taxon>Bacteria</taxon>
        <taxon>Pseudomonadati</taxon>
        <taxon>Bacteroidota</taxon>
        <taxon>Chitinophagia</taxon>
        <taxon>Chitinophagales</taxon>
        <taxon>Chitinophagaceae</taxon>
        <taxon>Dinghuibacter</taxon>
    </lineage>
</organism>
<reference evidence="2 3" key="1">
    <citation type="submission" date="2019-03" db="EMBL/GenBank/DDBJ databases">
        <title>Genomic Encyclopedia of Type Strains, Phase IV (KMG-IV): sequencing the most valuable type-strain genomes for metagenomic binning, comparative biology and taxonomic classification.</title>
        <authorList>
            <person name="Goeker M."/>
        </authorList>
    </citation>
    <scope>NUCLEOTIDE SEQUENCE [LARGE SCALE GENOMIC DNA]</scope>
    <source>
        <strain evidence="2 3">DSM 100059</strain>
    </source>
</reference>
<protein>
    <submittedName>
        <fullName evidence="2">Uncharacterized protein</fullName>
    </submittedName>
</protein>
<accession>A0A4R8DU63</accession>